<keyword evidence="10" id="KW-1185">Reference proteome</keyword>
<keyword evidence="4" id="KW-0805">Transcription regulation</keyword>
<reference evidence="9" key="1">
    <citation type="submission" date="2023-04" db="EMBL/GenBank/DDBJ databases">
        <authorList>
            <person name="Vijverberg K."/>
            <person name="Xiong W."/>
            <person name="Schranz E."/>
        </authorList>
    </citation>
    <scope>NUCLEOTIDE SEQUENCE</scope>
</reference>
<evidence type="ECO:0000259" key="8">
    <source>
        <dbReference type="Pfam" id="PF00249"/>
    </source>
</evidence>
<evidence type="ECO:0000256" key="2">
    <source>
        <dbReference type="ARBA" id="ARBA00022473"/>
    </source>
</evidence>
<dbReference type="Pfam" id="PF00249">
    <property type="entry name" value="Myb_DNA-binding"/>
    <property type="match status" value="1"/>
</dbReference>
<dbReference type="GO" id="GO:0000976">
    <property type="term" value="F:transcription cis-regulatory region binding"/>
    <property type="evidence" value="ECO:0007669"/>
    <property type="project" value="InterPro"/>
</dbReference>
<keyword evidence="3" id="KW-0221">Differentiation</keyword>
<feature type="domain" description="Myb-like" evidence="8">
    <location>
        <begin position="158"/>
        <end position="209"/>
    </location>
</feature>
<evidence type="ECO:0000256" key="1">
    <source>
        <dbReference type="ARBA" id="ARBA00004123"/>
    </source>
</evidence>
<name>A0AA36E501_LACSI</name>
<dbReference type="Proteomes" id="UP001177003">
    <property type="component" value="Chromosome 4"/>
</dbReference>
<protein>
    <recommendedName>
        <fullName evidence="8">Myb-like domain-containing protein</fullName>
    </recommendedName>
</protein>
<dbReference type="GO" id="GO:0006355">
    <property type="term" value="P:regulation of DNA-templated transcription"/>
    <property type="evidence" value="ECO:0007669"/>
    <property type="project" value="InterPro"/>
</dbReference>
<dbReference type="InterPro" id="IPR009057">
    <property type="entry name" value="Homeodomain-like_sf"/>
</dbReference>
<accession>A0AA36E501</accession>
<comment type="subcellular location">
    <subcellularLocation>
        <location evidence="1">Nucleus</location>
    </subcellularLocation>
</comment>
<dbReference type="InterPro" id="IPR006447">
    <property type="entry name" value="Myb_dom_plants"/>
</dbReference>
<dbReference type="GO" id="GO:0005634">
    <property type="term" value="C:nucleus"/>
    <property type="evidence" value="ECO:0007669"/>
    <property type="project" value="UniProtKB-SubCell"/>
</dbReference>
<feature type="region of interest" description="Disordered" evidence="7">
    <location>
        <begin position="37"/>
        <end position="56"/>
    </location>
</feature>
<evidence type="ECO:0000313" key="10">
    <source>
        <dbReference type="Proteomes" id="UP001177003"/>
    </source>
</evidence>
<dbReference type="InterPro" id="IPR044847">
    <property type="entry name" value="KAN_fam"/>
</dbReference>
<dbReference type="FunFam" id="1.10.10.60:FF:000002">
    <property type="entry name" value="Myb family transcription factor"/>
    <property type="match status" value="1"/>
</dbReference>
<evidence type="ECO:0000256" key="5">
    <source>
        <dbReference type="ARBA" id="ARBA00023163"/>
    </source>
</evidence>
<dbReference type="GO" id="GO:0010158">
    <property type="term" value="P:abaxial cell fate specification"/>
    <property type="evidence" value="ECO:0007669"/>
    <property type="project" value="InterPro"/>
</dbReference>
<feature type="compositionally biased region" description="Low complexity" evidence="7">
    <location>
        <begin position="37"/>
        <end position="52"/>
    </location>
</feature>
<sequence>MFLASRTTPMTSGITATSLPDLSLQIRPPAADCVKKTTCSSTTTDSNSSGSDLTHDNGLNFINHHYHHPPPPERGGFLTHGLQLHHPRLSLGVDQMTTTFDPHFPHHPMVPLHLQRNNLLLQHQYRNKHYDQPQFYGHEFKRSSRMGNRVRRIVRAPRMRWTSTLHAHFVHAVQLLGGHERATPKSVLELMNVKDLTLAHVKSHLQMYRTVKSTDKEAASLADMGMINPRTPETLLQMKGGISQTGDKIIDTNNSNLHLSNHSHHPSRVTTLQTAQRGSWSSTMEKYDSSRFLSQEYMRNCSEHGVIDNKVDEHEPSLHLSENDMKLESSSRTKSLDSNRLLNLEFTLGRPSRQMEDCVQNEN</sequence>
<dbReference type="PANTHER" id="PTHR31496">
    <property type="entry name" value="TRANSCRIPTION FACTOR KAN2-RELATED"/>
    <property type="match status" value="1"/>
</dbReference>
<dbReference type="AlphaFoldDB" id="A0AA36E501"/>
<dbReference type="Gene3D" id="1.10.10.60">
    <property type="entry name" value="Homeodomain-like"/>
    <property type="match status" value="1"/>
</dbReference>
<evidence type="ECO:0000256" key="6">
    <source>
        <dbReference type="ARBA" id="ARBA00023242"/>
    </source>
</evidence>
<keyword evidence="2" id="KW-0217">Developmental protein</keyword>
<dbReference type="PANTHER" id="PTHR31496:SF25">
    <property type="entry name" value="TRANSCRIPTION FACTOR KAN3-RELATED"/>
    <property type="match status" value="1"/>
</dbReference>
<keyword evidence="6" id="KW-0539">Nucleus</keyword>
<evidence type="ECO:0000256" key="7">
    <source>
        <dbReference type="SAM" id="MobiDB-lite"/>
    </source>
</evidence>
<dbReference type="NCBIfam" id="TIGR01557">
    <property type="entry name" value="myb_SHAQKYF"/>
    <property type="match status" value="1"/>
</dbReference>
<organism evidence="9 10">
    <name type="scientific">Lactuca saligna</name>
    <name type="common">Willowleaf lettuce</name>
    <dbReference type="NCBI Taxonomy" id="75948"/>
    <lineage>
        <taxon>Eukaryota</taxon>
        <taxon>Viridiplantae</taxon>
        <taxon>Streptophyta</taxon>
        <taxon>Embryophyta</taxon>
        <taxon>Tracheophyta</taxon>
        <taxon>Spermatophyta</taxon>
        <taxon>Magnoliopsida</taxon>
        <taxon>eudicotyledons</taxon>
        <taxon>Gunneridae</taxon>
        <taxon>Pentapetalae</taxon>
        <taxon>asterids</taxon>
        <taxon>campanulids</taxon>
        <taxon>Asterales</taxon>
        <taxon>Asteraceae</taxon>
        <taxon>Cichorioideae</taxon>
        <taxon>Cichorieae</taxon>
        <taxon>Lactucinae</taxon>
        <taxon>Lactuca</taxon>
    </lineage>
</organism>
<evidence type="ECO:0000256" key="4">
    <source>
        <dbReference type="ARBA" id="ARBA00023015"/>
    </source>
</evidence>
<dbReference type="InterPro" id="IPR001005">
    <property type="entry name" value="SANT/Myb"/>
</dbReference>
<proteinExistence type="predicted"/>
<evidence type="ECO:0000256" key="3">
    <source>
        <dbReference type="ARBA" id="ARBA00022782"/>
    </source>
</evidence>
<dbReference type="EMBL" id="OX465080">
    <property type="protein sequence ID" value="CAI9281800.1"/>
    <property type="molecule type" value="Genomic_DNA"/>
</dbReference>
<dbReference type="SUPFAM" id="SSF46689">
    <property type="entry name" value="Homeodomain-like"/>
    <property type="match status" value="1"/>
</dbReference>
<evidence type="ECO:0000313" key="9">
    <source>
        <dbReference type="EMBL" id="CAI9281800.1"/>
    </source>
</evidence>
<keyword evidence="5" id="KW-0804">Transcription</keyword>
<gene>
    <name evidence="9" type="ORF">LSALG_LOCUS21475</name>
</gene>